<keyword evidence="1" id="KW-0812">Transmembrane</keyword>
<organism evidence="2 3">
    <name type="scientific">Streptomyces pini</name>
    <dbReference type="NCBI Taxonomy" id="1520580"/>
    <lineage>
        <taxon>Bacteria</taxon>
        <taxon>Bacillati</taxon>
        <taxon>Actinomycetota</taxon>
        <taxon>Actinomycetes</taxon>
        <taxon>Kitasatosporales</taxon>
        <taxon>Streptomycetaceae</taxon>
        <taxon>Streptomyces</taxon>
    </lineage>
</organism>
<evidence type="ECO:0000313" key="2">
    <source>
        <dbReference type="EMBL" id="SFJ80259.1"/>
    </source>
</evidence>
<evidence type="ECO:0000256" key="1">
    <source>
        <dbReference type="SAM" id="Phobius"/>
    </source>
</evidence>
<reference evidence="3" key="1">
    <citation type="submission" date="2016-10" db="EMBL/GenBank/DDBJ databases">
        <authorList>
            <person name="Varghese N."/>
            <person name="Submissions S."/>
        </authorList>
    </citation>
    <scope>NUCLEOTIDE SEQUENCE [LARGE SCALE GENOMIC DNA]</scope>
    <source>
        <strain evidence="3">PL19</strain>
    </source>
</reference>
<proteinExistence type="predicted"/>
<feature type="transmembrane region" description="Helical" evidence="1">
    <location>
        <begin position="16"/>
        <end position="37"/>
    </location>
</feature>
<protein>
    <submittedName>
        <fullName evidence="2">Uncharacterized protein</fullName>
    </submittedName>
</protein>
<dbReference type="EMBL" id="FOSG01000001">
    <property type="protein sequence ID" value="SFJ80259.1"/>
    <property type="molecule type" value="Genomic_DNA"/>
</dbReference>
<keyword evidence="1" id="KW-0472">Membrane</keyword>
<dbReference type="Proteomes" id="UP000198928">
    <property type="component" value="Unassembled WGS sequence"/>
</dbReference>
<accession>A0A1I3UC99</accession>
<dbReference type="AlphaFoldDB" id="A0A1I3UC99"/>
<gene>
    <name evidence="2" type="ORF">SAMN05192584_101391</name>
</gene>
<name>A0A1I3UC99_9ACTN</name>
<sequence length="313" mass="34172">MLRVTEELKGSKRRPTLGLAGMVVALAAVVLAGWWFWSGADGSAEQEERNAFCWSLVPGGEPEEGGSTTECGDALETAMTGRPAGTRPPEKTPEHDAERIRVFEKVVKAYGDRAQNDPEAVPREIRRNMANAFNFYSSDIRYVIGIYGDLSSDMLVTEPNDVDIERSTVEDFVRGVAEDGESFGEIHGFHLDLAKRDAAELGEEDFRKGTVGAELAALRVGESMGFLDAIGAQALEGRSGDRGREDWLEGYGGTGEGKAEDIFSENRDGGYLVNIFQERSNDLGVRFPASESRGTGLHPKVLEKITEGYARWA</sequence>
<keyword evidence="3" id="KW-1185">Reference proteome</keyword>
<evidence type="ECO:0000313" key="3">
    <source>
        <dbReference type="Proteomes" id="UP000198928"/>
    </source>
</evidence>
<keyword evidence="1" id="KW-1133">Transmembrane helix</keyword>